<evidence type="ECO:0008006" key="3">
    <source>
        <dbReference type="Google" id="ProtNLM"/>
    </source>
</evidence>
<dbReference type="Proteomes" id="UP000183114">
    <property type="component" value="Unassembled WGS sequence"/>
</dbReference>
<gene>
    <name evidence="1" type="ORF">SAMN04490185_3180</name>
</gene>
<protein>
    <recommendedName>
        <fullName evidence="3">HNH endonuclease</fullName>
    </recommendedName>
</protein>
<accession>A0A1H4ZFN2</accession>
<evidence type="ECO:0000313" key="1">
    <source>
        <dbReference type="EMBL" id="SED28665.1"/>
    </source>
</evidence>
<name>A0A1H4ZFN2_9PSED</name>
<evidence type="ECO:0000313" key="2">
    <source>
        <dbReference type="Proteomes" id="UP000183114"/>
    </source>
</evidence>
<sequence>MTVKITLPKWDGVSRVLTYTEKKRVRAAEKALWNALTREQQLEKEGAAYDAYCKVLYKNDPNSLSRQVLSTRPGLSEEYEDWKARNNIPSRREMARQHGLKRYASQKQRTPTFNEEFDRFVWRELCLLRADREKATGIRWAIDHMLPLQGKRVSGLHTAHNWQLIPRWMNNDKLNRVVLTQPDEWIAYLGHKWLPADLFCQRWRSSPNYDFYSVDY</sequence>
<proteinExistence type="predicted"/>
<reference evidence="1 2" key="1">
    <citation type="submission" date="2016-10" db="EMBL/GenBank/DDBJ databases">
        <authorList>
            <person name="de Groot N.N."/>
        </authorList>
    </citation>
    <scope>NUCLEOTIDE SEQUENCE [LARGE SCALE GENOMIC DNA]</scope>
    <source>
        <strain evidence="1 2">BS3655</strain>
    </source>
</reference>
<dbReference type="AlphaFoldDB" id="A0A1H4ZFN2"/>
<dbReference type="EMBL" id="FNTF01000002">
    <property type="protein sequence ID" value="SED28665.1"/>
    <property type="molecule type" value="Genomic_DNA"/>
</dbReference>
<organism evidence="1 2">
    <name type="scientific">Pseudomonas frederiksbergensis</name>
    <dbReference type="NCBI Taxonomy" id="104087"/>
    <lineage>
        <taxon>Bacteria</taxon>
        <taxon>Pseudomonadati</taxon>
        <taxon>Pseudomonadota</taxon>
        <taxon>Gammaproteobacteria</taxon>
        <taxon>Pseudomonadales</taxon>
        <taxon>Pseudomonadaceae</taxon>
        <taxon>Pseudomonas</taxon>
    </lineage>
</organism>